<dbReference type="STRING" id="337451.A0A3S3P0J3"/>
<dbReference type="AlphaFoldDB" id="A0A3S3P0J3"/>
<evidence type="ECO:0000313" key="1">
    <source>
        <dbReference type="EMBL" id="RWR78862.1"/>
    </source>
</evidence>
<accession>A0A3S3P0J3</accession>
<dbReference type="InterPro" id="IPR011990">
    <property type="entry name" value="TPR-like_helical_dom_sf"/>
</dbReference>
<dbReference type="OrthoDB" id="185373at2759"/>
<gene>
    <name evidence="1" type="ORF">CKAN_00741500</name>
</gene>
<dbReference type="Gene3D" id="1.25.40.10">
    <property type="entry name" value="Tetratricopeptide repeat domain"/>
    <property type="match status" value="1"/>
</dbReference>
<evidence type="ECO:0000313" key="2">
    <source>
        <dbReference type="Proteomes" id="UP000283530"/>
    </source>
</evidence>
<reference evidence="1 2" key="1">
    <citation type="journal article" date="2019" name="Nat. Plants">
        <title>Stout camphor tree genome fills gaps in understanding of flowering plant genome evolution.</title>
        <authorList>
            <person name="Chaw S.M."/>
            <person name="Liu Y.C."/>
            <person name="Wu Y.W."/>
            <person name="Wang H.Y."/>
            <person name="Lin C.I."/>
            <person name="Wu C.S."/>
            <person name="Ke H.M."/>
            <person name="Chang L.Y."/>
            <person name="Hsu C.Y."/>
            <person name="Yang H.T."/>
            <person name="Sudianto E."/>
            <person name="Hsu M.H."/>
            <person name="Wu K.P."/>
            <person name="Wang L.N."/>
            <person name="Leebens-Mack J.H."/>
            <person name="Tsai I.J."/>
        </authorList>
    </citation>
    <scope>NUCLEOTIDE SEQUENCE [LARGE SCALE GENOMIC DNA]</scope>
    <source>
        <strain evidence="2">cv. Chaw 1501</strain>
        <tissue evidence="1">Young leaves</tissue>
    </source>
</reference>
<proteinExistence type="predicted"/>
<dbReference type="EMBL" id="QPKB01000003">
    <property type="protein sequence ID" value="RWR78862.1"/>
    <property type="molecule type" value="Genomic_DNA"/>
</dbReference>
<dbReference type="Proteomes" id="UP000283530">
    <property type="component" value="Unassembled WGS sequence"/>
</dbReference>
<comment type="caution">
    <text evidence="1">The sequence shown here is derived from an EMBL/GenBank/DDBJ whole genome shotgun (WGS) entry which is preliminary data.</text>
</comment>
<protein>
    <submittedName>
        <fullName evidence="1">Pentatricopeptide repeat</fullName>
    </submittedName>
</protein>
<organism evidence="1 2">
    <name type="scientific">Cinnamomum micranthum f. kanehirae</name>
    <dbReference type="NCBI Taxonomy" id="337451"/>
    <lineage>
        <taxon>Eukaryota</taxon>
        <taxon>Viridiplantae</taxon>
        <taxon>Streptophyta</taxon>
        <taxon>Embryophyta</taxon>
        <taxon>Tracheophyta</taxon>
        <taxon>Spermatophyta</taxon>
        <taxon>Magnoliopsida</taxon>
        <taxon>Magnoliidae</taxon>
        <taxon>Laurales</taxon>
        <taxon>Lauraceae</taxon>
        <taxon>Cinnamomum</taxon>
    </lineage>
</organism>
<name>A0A3S3P0J3_9MAGN</name>
<keyword evidence="2" id="KW-1185">Reference proteome</keyword>
<sequence length="162" mass="18354">MTTAILTARFHELLRKCTHINMSQVKQIQAHLTTSGLLFFDVRLLGRLFSVAAGDLSHAHLLLSQIPLHHKNIFFYNILIRSHSQTPTPHCAISIYVLSLRAGLLPDSYTFPLLLKACSLIPACPQGQSAHDTENRRVKFLFGMVLFTSCICYYDHRDSVEF</sequence>